<reference evidence="3 4" key="1">
    <citation type="submission" date="2014-05" db="EMBL/GenBank/DDBJ databases">
        <authorList>
            <person name="Aslett A.Martin."/>
            <person name="De Silva Nishadi"/>
        </authorList>
    </citation>
    <scope>NUCLEOTIDE SEQUENCE [LARGE SCALE GENOMIC DNA]</scope>
</reference>
<organism evidence="3 4">
    <name type="scientific">Staphylococcus schweitzeri</name>
    <dbReference type="NCBI Taxonomy" id="1654388"/>
    <lineage>
        <taxon>Bacteria</taxon>
        <taxon>Bacillati</taxon>
        <taxon>Bacillota</taxon>
        <taxon>Bacilli</taxon>
        <taxon>Bacillales</taxon>
        <taxon>Staphylococcaceae</taxon>
        <taxon>Staphylococcus</taxon>
    </lineage>
</organism>
<dbReference type="PIRSF" id="PIRSF007487">
    <property type="entry name" value="Competence-induced_CoiA_bac"/>
    <property type="match status" value="1"/>
</dbReference>
<dbReference type="InterPro" id="IPR057253">
    <property type="entry name" value="CoiA-like_N"/>
</dbReference>
<feature type="domain" description="Competence protein CoiA nuclease-like" evidence="1">
    <location>
        <begin position="58"/>
        <end position="194"/>
    </location>
</feature>
<accession>A0A077UMS1</accession>
<dbReference type="Pfam" id="PF25164">
    <property type="entry name" value="CoiA_N"/>
    <property type="match status" value="1"/>
</dbReference>
<dbReference type="InterPro" id="IPR010330">
    <property type="entry name" value="CoiA_nuc"/>
</dbReference>
<feature type="domain" description="Competence protein CoiA-like N-terminal" evidence="2">
    <location>
        <begin position="16"/>
        <end position="50"/>
    </location>
</feature>
<dbReference type="AlphaFoldDB" id="A0A077UMS1"/>
<protein>
    <submittedName>
        <fullName evidence="3">Competence protein CoiA</fullName>
    </submittedName>
</protein>
<proteinExistence type="predicted"/>
<sequence length="328" mass="38830">MLVALNEEKERVLATTALRKTQYFCPVCGKQVILKRGLKVISHFAHKHLAEQKCFNNESIKHYKSKLILAQMIQQQGCKVEIEPFLKEIKQIPDILINNKYVIELQYSPIPYKQILQRTEGLKKMGYKVSWLLNDVDYCHNKVKFNHFQSMFINPITRKLHTFNLENKQIYKFDLLQSLGGNRYFAYKTKDSISELYNEAPCDYHAVYKLSKFAINQYIKYCRWQNSVLEPTLSAMYQLQLTDQEVVHNYGYIFPEQIYIENHPIEWQLQVDLWLKNGKSKLVSDNLNYFKLKKFIVALESKTAIIEKLINNYLNIYSDRGNDVQILF</sequence>
<evidence type="ECO:0000259" key="2">
    <source>
        <dbReference type="Pfam" id="PF25164"/>
    </source>
</evidence>
<evidence type="ECO:0000313" key="4">
    <source>
        <dbReference type="Proteomes" id="UP000044616"/>
    </source>
</evidence>
<evidence type="ECO:0000259" key="1">
    <source>
        <dbReference type="Pfam" id="PF06054"/>
    </source>
</evidence>
<gene>
    <name evidence="3" type="primary">coiA</name>
    <name evidence="3" type="ORF">ERS140147_01864</name>
</gene>
<name>A0A077UMS1_9STAP</name>
<dbReference type="InterPro" id="IPR021176">
    <property type="entry name" value="Competence-induced_CoiA"/>
</dbReference>
<dbReference type="Pfam" id="PF06054">
    <property type="entry name" value="CoiA_nuc"/>
    <property type="match status" value="1"/>
</dbReference>
<dbReference type="Proteomes" id="UP000044616">
    <property type="component" value="Unassembled WGS sequence"/>
</dbReference>
<dbReference type="RefSeq" id="WP_047531316.1">
    <property type="nucleotide sequence ID" value="NZ_CCEH01000016.1"/>
</dbReference>
<dbReference type="EMBL" id="CCEH01000016">
    <property type="protein sequence ID" value="CDR28727.1"/>
    <property type="molecule type" value="Genomic_DNA"/>
</dbReference>
<evidence type="ECO:0000313" key="3">
    <source>
        <dbReference type="EMBL" id="CDR28727.1"/>
    </source>
</evidence>